<dbReference type="Pfam" id="PF00685">
    <property type="entry name" value="Sulfotransfer_1"/>
    <property type="match status" value="1"/>
</dbReference>
<dbReference type="Proteomes" id="UP000697998">
    <property type="component" value="Unassembled WGS sequence"/>
</dbReference>
<evidence type="ECO:0000313" key="5">
    <source>
        <dbReference type="Proteomes" id="UP000697998"/>
    </source>
</evidence>
<evidence type="ECO:0000313" key="4">
    <source>
        <dbReference type="EMBL" id="MBK7675342.1"/>
    </source>
</evidence>
<comment type="similarity">
    <text evidence="1">Belongs to the sulfotransferase 1 family.</text>
</comment>
<dbReference type="SUPFAM" id="SSF52540">
    <property type="entry name" value="P-loop containing nucleoside triphosphate hydrolases"/>
    <property type="match status" value="1"/>
</dbReference>
<dbReference type="PANTHER" id="PTHR11783">
    <property type="entry name" value="SULFOTRANSFERASE SULT"/>
    <property type="match status" value="1"/>
</dbReference>
<protein>
    <submittedName>
        <fullName evidence="4">Sulfotransferase domain-containing protein</fullName>
    </submittedName>
</protein>
<proteinExistence type="inferred from homology"/>
<dbReference type="Gene3D" id="3.40.50.300">
    <property type="entry name" value="P-loop containing nucleotide triphosphate hydrolases"/>
    <property type="match status" value="1"/>
</dbReference>
<keyword evidence="2" id="KW-0808">Transferase</keyword>
<sequence length="312" mass="35746">MSNSSLLNKEYRTWLIDSRRWAGYVPKKGDVIVATYPKSGTTWLQRIVSLLIFQSTRPIELDGVFPWWECRTGPSVESLAIEIARQSHRRSIKTHLPLDGLPIFDEVKYIHVARDGRDVCLSYHNHCLAHTDRSLDAMNRVGAQDLTLQRPYPEIPKDPAEFFHNWLTRGAIDGQEDGSPFLSYFAFEKTYASASHRDNLLFIHYADLKQNLIEQMARIADFIEVLVDRATLAKLADSASFEKMREEGMALIPRTAKLFRGEAERLFYKGRIGGWKGLFKQEDLELFEQKLGALPKEYASWLIAGRSGLPLK</sequence>
<accession>A0A935PZ44</accession>
<name>A0A935PZ44_9PROT</name>
<reference evidence="4 5" key="1">
    <citation type="submission" date="2020-10" db="EMBL/GenBank/DDBJ databases">
        <title>Connecting structure to function with the recovery of over 1000 high-quality activated sludge metagenome-assembled genomes encoding full-length rRNA genes using long-read sequencing.</title>
        <authorList>
            <person name="Singleton C.M."/>
            <person name="Petriglieri F."/>
            <person name="Kristensen J.M."/>
            <person name="Kirkegaard R.H."/>
            <person name="Michaelsen T.Y."/>
            <person name="Andersen M.H."/>
            <person name="Karst S.M."/>
            <person name="Dueholm M.S."/>
            <person name="Nielsen P.H."/>
            <person name="Albertsen M."/>
        </authorList>
    </citation>
    <scope>NUCLEOTIDE SEQUENCE [LARGE SCALE GENOMIC DNA]</scope>
    <source>
        <strain evidence="4">EsbW_18-Q3-R4-48_BATAC.285</strain>
    </source>
</reference>
<feature type="domain" description="Sulfotransferase" evidence="3">
    <location>
        <begin position="29"/>
        <end position="289"/>
    </location>
</feature>
<evidence type="ECO:0000259" key="3">
    <source>
        <dbReference type="Pfam" id="PF00685"/>
    </source>
</evidence>
<dbReference type="AlphaFoldDB" id="A0A935PZ44"/>
<dbReference type="InterPro" id="IPR000863">
    <property type="entry name" value="Sulfotransferase_dom"/>
</dbReference>
<organism evidence="4 5">
    <name type="scientific">Candidatus Accumulibacter proximus</name>
    <dbReference type="NCBI Taxonomy" id="2954385"/>
    <lineage>
        <taxon>Bacteria</taxon>
        <taxon>Pseudomonadati</taxon>
        <taxon>Pseudomonadota</taxon>
        <taxon>Betaproteobacteria</taxon>
        <taxon>Candidatus Accumulibacter</taxon>
    </lineage>
</organism>
<evidence type="ECO:0000256" key="1">
    <source>
        <dbReference type="ARBA" id="ARBA00005771"/>
    </source>
</evidence>
<dbReference type="EMBL" id="JADJMH010000009">
    <property type="protein sequence ID" value="MBK7675342.1"/>
    <property type="molecule type" value="Genomic_DNA"/>
</dbReference>
<evidence type="ECO:0000256" key="2">
    <source>
        <dbReference type="ARBA" id="ARBA00022679"/>
    </source>
</evidence>
<comment type="caution">
    <text evidence="4">The sequence shown here is derived from an EMBL/GenBank/DDBJ whole genome shotgun (WGS) entry which is preliminary data.</text>
</comment>
<gene>
    <name evidence="4" type="ORF">IPJ27_11610</name>
</gene>
<dbReference type="InterPro" id="IPR027417">
    <property type="entry name" value="P-loop_NTPase"/>
</dbReference>
<dbReference type="GO" id="GO:0008146">
    <property type="term" value="F:sulfotransferase activity"/>
    <property type="evidence" value="ECO:0007669"/>
    <property type="project" value="InterPro"/>
</dbReference>